<accession>A0A7N2L1T1</accession>
<dbReference type="SUPFAM" id="SSF54236">
    <property type="entry name" value="Ubiquitin-like"/>
    <property type="match status" value="1"/>
</dbReference>
<dbReference type="EnsemblPlants" id="QL02p089729:mrna">
    <property type="protein sequence ID" value="QL02p089729:mrna"/>
    <property type="gene ID" value="QL02p089729"/>
</dbReference>
<evidence type="ECO:0000313" key="3">
    <source>
        <dbReference type="EnsemblPlants" id="QL02p089729:mrna"/>
    </source>
</evidence>
<dbReference type="InterPro" id="IPR040610">
    <property type="entry name" value="SNRNP25_ubiquitin"/>
</dbReference>
<dbReference type="GO" id="GO:0000398">
    <property type="term" value="P:mRNA splicing, via spliceosome"/>
    <property type="evidence" value="ECO:0007669"/>
    <property type="project" value="InterPro"/>
</dbReference>
<dbReference type="PANTHER" id="PTHR14942">
    <property type="entry name" value="U11/U12 SMALL NUCLEAR RIBONUCLEOPROTEIN 25 KDA PROTEIN"/>
    <property type="match status" value="1"/>
</dbReference>
<sequence>MHIHMGSATGPHDDDCLPRTSQKDYSPKSRRGQLLNAWKSTLTYQRLPKEPLNLSILKLDGSCFGVQVGRKATIAELKEAVEEVFTGQFTPDGEISWSHVWGHFCLSYQGQKLVDDKAYIRLFGIKDGVQYIETANLDKSSLDLMTILLLDNGRISFVFARYLSINRGQDKRPIKHRTAAYQHSTACGLVVEMISTLMLEGLLMDLAESFT</sequence>
<feature type="region of interest" description="Disordered" evidence="1">
    <location>
        <begin position="1"/>
        <end position="30"/>
    </location>
</feature>
<protein>
    <recommendedName>
        <fullName evidence="2">SNRNP25 ubiquitin-like domain-containing protein</fullName>
    </recommendedName>
</protein>
<dbReference type="Proteomes" id="UP000594261">
    <property type="component" value="Chromosome 2"/>
</dbReference>
<keyword evidence="4" id="KW-1185">Reference proteome</keyword>
<evidence type="ECO:0000313" key="4">
    <source>
        <dbReference type="Proteomes" id="UP000594261"/>
    </source>
</evidence>
<feature type="compositionally biased region" description="Basic and acidic residues" evidence="1">
    <location>
        <begin position="11"/>
        <end position="27"/>
    </location>
</feature>
<organism evidence="3 4">
    <name type="scientific">Quercus lobata</name>
    <name type="common">Valley oak</name>
    <dbReference type="NCBI Taxonomy" id="97700"/>
    <lineage>
        <taxon>Eukaryota</taxon>
        <taxon>Viridiplantae</taxon>
        <taxon>Streptophyta</taxon>
        <taxon>Embryophyta</taxon>
        <taxon>Tracheophyta</taxon>
        <taxon>Spermatophyta</taxon>
        <taxon>Magnoliopsida</taxon>
        <taxon>eudicotyledons</taxon>
        <taxon>Gunneridae</taxon>
        <taxon>Pentapetalae</taxon>
        <taxon>rosids</taxon>
        <taxon>fabids</taxon>
        <taxon>Fagales</taxon>
        <taxon>Fagaceae</taxon>
        <taxon>Quercus</taxon>
    </lineage>
</organism>
<reference evidence="4" key="1">
    <citation type="journal article" date="2016" name="G3 (Bethesda)">
        <title>First Draft Assembly and Annotation of the Genome of a California Endemic Oak Quercus lobata Nee (Fagaceae).</title>
        <authorList>
            <person name="Sork V.L."/>
            <person name="Fitz-Gibbon S.T."/>
            <person name="Puiu D."/>
            <person name="Crepeau M."/>
            <person name="Gugger P.F."/>
            <person name="Sherman R."/>
            <person name="Stevens K."/>
            <person name="Langley C.H."/>
            <person name="Pellegrini M."/>
            <person name="Salzberg S.L."/>
        </authorList>
    </citation>
    <scope>NUCLEOTIDE SEQUENCE [LARGE SCALE GENOMIC DNA]</scope>
    <source>
        <strain evidence="4">cv. SW786</strain>
    </source>
</reference>
<feature type="domain" description="SNRNP25 ubiquitin-like" evidence="2">
    <location>
        <begin position="53"/>
        <end position="130"/>
    </location>
</feature>
<dbReference type="PANTHER" id="PTHR14942:SF9">
    <property type="entry name" value="OS02G0188500 PROTEIN"/>
    <property type="match status" value="1"/>
</dbReference>
<dbReference type="InterPro" id="IPR039690">
    <property type="entry name" value="SNRNP25"/>
</dbReference>
<dbReference type="Gramene" id="QL02p089729:mrna">
    <property type="protein sequence ID" value="QL02p089729:mrna"/>
    <property type="gene ID" value="QL02p089729"/>
</dbReference>
<evidence type="ECO:0000256" key="1">
    <source>
        <dbReference type="SAM" id="MobiDB-lite"/>
    </source>
</evidence>
<dbReference type="Pfam" id="PF18036">
    <property type="entry name" value="Ubiquitin_4"/>
    <property type="match status" value="1"/>
</dbReference>
<dbReference type="Gene3D" id="3.10.20.90">
    <property type="entry name" value="Phosphatidylinositol 3-kinase Catalytic Subunit, Chain A, domain 1"/>
    <property type="match status" value="1"/>
</dbReference>
<proteinExistence type="predicted"/>
<name>A0A7N2L1T1_QUELO</name>
<dbReference type="InterPro" id="IPR029071">
    <property type="entry name" value="Ubiquitin-like_domsf"/>
</dbReference>
<evidence type="ECO:0000259" key="2">
    <source>
        <dbReference type="Pfam" id="PF18036"/>
    </source>
</evidence>
<dbReference type="AlphaFoldDB" id="A0A7N2L1T1"/>
<dbReference type="InParanoid" id="A0A7N2L1T1"/>
<dbReference type="CDD" id="cd17058">
    <property type="entry name" value="Ubl_SNRNP25"/>
    <property type="match status" value="1"/>
</dbReference>
<reference evidence="3" key="2">
    <citation type="submission" date="2021-01" db="UniProtKB">
        <authorList>
            <consortium name="EnsemblPlants"/>
        </authorList>
    </citation>
    <scope>IDENTIFICATION</scope>
</reference>